<evidence type="ECO:0000313" key="3">
    <source>
        <dbReference type="Proteomes" id="UP000317624"/>
    </source>
</evidence>
<sequence length="379" mass="43712">MKRTPQLDFFRGLLLLLITVDHALLLNNIVRRFTYEFVGWVSAAEGFVFLSGLTAGIVYTHKANEKGTQVLPGLALKRARTIYRNHIVLLLFVCASILGSSLLREYWLTSYAPLAKQPILAFIMGSLLVYQPPFLDILPMYAILILLVPFVITWFQRGYIWQVLLGSLALYLVSSLNELFNLFTLPFHGHQLNTKYFSLPSWQILFILGLFIGFLFYKGKTQKWQVNKSLFYTALTISTAIFILKNIHAELPFINIEYATDKSNLGPLRLFNFITICYVVIYISFKRAHWFTYKPICYLGKYSLEVFSFHVFLLILLLPIKMQFNTLYSVQLNQHFFFYPLGTLFVFLGILPLLFLAPTLLGKTRRPAPPILHEPPVVQ</sequence>
<dbReference type="RefSeq" id="WP_144845383.1">
    <property type="nucleotide sequence ID" value="NZ_VMRJ01000001.1"/>
</dbReference>
<dbReference type="OrthoDB" id="9775975at2"/>
<dbReference type="Proteomes" id="UP000317624">
    <property type="component" value="Unassembled WGS sequence"/>
</dbReference>
<feature type="transmembrane region" description="Helical" evidence="1">
    <location>
        <begin position="229"/>
        <end position="248"/>
    </location>
</feature>
<feature type="transmembrane region" description="Helical" evidence="1">
    <location>
        <begin position="159"/>
        <end position="176"/>
    </location>
</feature>
<gene>
    <name evidence="2" type="ORF">FNT36_06150</name>
</gene>
<feature type="transmembrane region" description="Helical" evidence="1">
    <location>
        <begin position="87"/>
        <end position="107"/>
    </location>
</feature>
<feature type="transmembrane region" description="Helical" evidence="1">
    <location>
        <begin position="12"/>
        <end position="31"/>
    </location>
</feature>
<dbReference type="PANTHER" id="PTHR38592:SF3">
    <property type="entry name" value="BLL4819 PROTEIN"/>
    <property type="match status" value="1"/>
</dbReference>
<comment type="caution">
    <text evidence="2">The sequence shown here is derived from an EMBL/GenBank/DDBJ whole genome shotgun (WGS) entry which is preliminary data.</text>
</comment>
<feature type="transmembrane region" description="Helical" evidence="1">
    <location>
        <begin position="196"/>
        <end position="217"/>
    </location>
</feature>
<feature type="transmembrane region" description="Helical" evidence="1">
    <location>
        <begin position="268"/>
        <end position="285"/>
    </location>
</feature>
<accession>A0A558C4E1</accession>
<dbReference type="Pfam" id="PF10129">
    <property type="entry name" value="OpgC_C"/>
    <property type="match status" value="1"/>
</dbReference>
<dbReference type="PANTHER" id="PTHR38592">
    <property type="entry name" value="BLL4819 PROTEIN"/>
    <property type="match status" value="1"/>
</dbReference>
<keyword evidence="1" id="KW-0472">Membrane</keyword>
<dbReference type="AlphaFoldDB" id="A0A558C4E1"/>
<feature type="transmembrane region" description="Helical" evidence="1">
    <location>
        <begin position="306"/>
        <end position="324"/>
    </location>
</feature>
<evidence type="ECO:0000256" key="1">
    <source>
        <dbReference type="SAM" id="Phobius"/>
    </source>
</evidence>
<organism evidence="2 3">
    <name type="scientific">Hymenobacter setariae</name>
    <dbReference type="NCBI Taxonomy" id="2594794"/>
    <lineage>
        <taxon>Bacteria</taxon>
        <taxon>Pseudomonadati</taxon>
        <taxon>Bacteroidota</taxon>
        <taxon>Cytophagia</taxon>
        <taxon>Cytophagales</taxon>
        <taxon>Hymenobacteraceae</taxon>
        <taxon>Hymenobacter</taxon>
    </lineage>
</organism>
<feature type="transmembrane region" description="Helical" evidence="1">
    <location>
        <begin position="119"/>
        <end position="152"/>
    </location>
</feature>
<reference evidence="2 3" key="1">
    <citation type="submission" date="2019-07" db="EMBL/GenBank/DDBJ databases">
        <title>Hymenobacter sp. straun FUR1 Genome sequencing and assembly.</title>
        <authorList>
            <person name="Chhetri G."/>
        </authorList>
    </citation>
    <scope>NUCLEOTIDE SEQUENCE [LARGE SCALE GENOMIC DNA]</scope>
    <source>
        <strain evidence="2 3">Fur1</strain>
    </source>
</reference>
<dbReference type="EMBL" id="VMRJ01000001">
    <property type="protein sequence ID" value="TVT43663.1"/>
    <property type="molecule type" value="Genomic_DNA"/>
</dbReference>
<feature type="transmembrane region" description="Helical" evidence="1">
    <location>
        <begin position="37"/>
        <end position="59"/>
    </location>
</feature>
<feature type="transmembrane region" description="Helical" evidence="1">
    <location>
        <begin position="336"/>
        <end position="357"/>
    </location>
</feature>
<protein>
    <recommendedName>
        <fullName evidence="4">DUF1624 domain-containing protein</fullName>
    </recommendedName>
</protein>
<dbReference type="InterPro" id="IPR014550">
    <property type="entry name" value="UCP028704_OpgC"/>
</dbReference>
<keyword evidence="3" id="KW-1185">Reference proteome</keyword>
<evidence type="ECO:0000313" key="2">
    <source>
        <dbReference type="EMBL" id="TVT43663.1"/>
    </source>
</evidence>
<dbReference type="PIRSF" id="PIRSF028704">
    <property type="entry name" value="UPC028704"/>
    <property type="match status" value="1"/>
</dbReference>
<evidence type="ECO:0008006" key="4">
    <source>
        <dbReference type="Google" id="ProtNLM"/>
    </source>
</evidence>
<keyword evidence="1" id="KW-1133">Transmembrane helix</keyword>
<keyword evidence="1" id="KW-0812">Transmembrane</keyword>
<name>A0A558C4E1_9BACT</name>
<proteinExistence type="predicted"/>